<dbReference type="EMBL" id="JAWDGP010001753">
    <property type="protein sequence ID" value="KAK3788590.1"/>
    <property type="molecule type" value="Genomic_DNA"/>
</dbReference>
<organism evidence="1 2">
    <name type="scientific">Elysia crispata</name>
    <name type="common">lettuce slug</name>
    <dbReference type="NCBI Taxonomy" id="231223"/>
    <lineage>
        <taxon>Eukaryota</taxon>
        <taxon>Metazoa</taxon>
        <taxon>Spiralia</taxon>
        <taxon>Lophotrochozoa</taxon>
        <taxon>Mollusca</taxon>
        <taxon>Gastropoda</taxon>
        <taxon>Heterobranchia</taxon>
        <taxon>Euthyneura</taxon>
        <taxon>Panpulmonata</taxon>
        <taxon>Sacoglossa</taxon>
        <taxon>Placobranchoidea</taxon>
        <taxon>Plakobranchidae</taxon>
        <taxon>Elysia</taxon>
    </lineage>
</organism>
<accession>A0AAE1AJG1</accession>
<comment type="caution">
    <text evidence="1">The sequence shown here is derived from an EMBL/GenBank/DDBJ whole genome shotgun (WGS) entry which is preliminary data.</text>
</comment>
<gene>
    <name evidence="1" type="ORF">RRG08_031246</name>
</gene>
<keyword evidence="2" id="KW-1185">Reference proteome</keyword>
<sequence length="76" mass="8110">MVHGRPSLHVIDIGKPLSLATGRISALVGGAFKKCPGTLSPCYSISSREASSQVPQLHNLTTQHSMVLNRENGVEE</sequence>
<evidence type="ECO:0000313" key="2">
    <source>
        <dbReference type="Proteomes" id="UP001283361"/>
    </source>
</evidence>
<dbReference type="AlphaFoldDB" id="A0AAE1AJG1"/>
<dbReference type="Proteomes" id="UP001283361">
    <property type="component" value="Unassembled WGS sequence"/>
</dbReference>
<evidence type="ECO:0000313" key="1">
    <source>
        <dbReference type="EMBL" id="KAK3788590.1"/>
    </source>
</evidence>
<reference evidence="1" key="1">
    <citation type="journal article" date="2023" name="G3 (Bethesda)">
        <title>A reference genome for the long-term kleptoplast-retaining sea slug Elysia crispata morphotype clarki.</title>
        <authorList>
            <person name="Eastman K.E."/>
            <person name="Pendleton A.L."/>
            <person name="Shaikh M.A."/>
            <person name="Suttiyut T."/>
            <person name="Ogas R."/>
            <person name="Tomko P."/>
            <person name="Gavelis G."/>
            <person name="Widhalm J.R."/>
            <person name="Wisecaver J.H."/>
        </authorList>
    </citation>
    <scope>NUCLEOTIDE SEQUENCE</scope>
    <source>
        <strain evidence="1">ECLA1</strain>
    </source>
</reference>
<name>A0AAE1AJG1_9GAST</name>
<protein>
    <submittedName>
        <fullName evidence="1">Uncharacterized protein</fullName>
    </submittedName>
</protein>
<proteinExistence type="predicted"/>